<accession>A0A368TV62</accession>
<keyword evidence="3" id="KW-1185">Reference proteome</keyword>
<name>A0A368TV62_9GAMM</name>
<organism evidence="2 3">
    <name type="scientific">Billgrantia montanilacus</name>
    <dbReference type="NCBI Taxonomy" id="2282305"/>
    <lineage>
        <taxon>Bacteria</taxon>
        <taxon>Pseudomonadati</taxon>
        <taxon>Pseudomonadota</taxon>
        <taxon>Gammaproteobacteria</taxon>
        <taxon>Oceanospirillales</taxon>
        <taxon>Halomonadaceae</taxon>
        <taxon>Billgrantia</taxon>
    </lineage>
</organism>
<gene>
    <name evidence="2" type="ORF">DU505_13310</name>
</gene>
<dbReference type="RefSeq" id="WP_114479478.1">
    <property type="nucleotide sequence ID" value="NZ_QPII01000009.1"/>
</dbReference>
<proteinExistence type="predicted"/>
<evidence type="ECO:0000256" key="1">
    <source>
        <dbReference type="SAM" id="MobiDB-lite"/>
    </source>
</evidence>
<sequence length="108" mass="11698">MHRHVEWDDPGSASVERHFEQHPTGRSDPGPGDILSARYQGLVVRIRVDAYVDGTSIGEVVALIEPGTGARRKLAGKLAKGDIVRLPDASRAFEPTGGEKADEDEDHT</sequence>
<dbReference type="AlphaFoldDB" id="A0A368TV62"/>
<comment type="caution">
    <text evidence="2">The sequence shown here is derived from an EMBL/GenBank/DDBJ whole genome shotgun (WGS) entry which is preliminary data.</text>
</comment>
<dbReference type="OrthoDB" id="6183023at2"/>
<feature type="compositionally biased region" description="Basic and acidic residues" evidence="1">
    <location>
        <begin position="15"/>
        <end position="25"/>
    </location>
</feature>
<evidence type="ECO:0000313" key="2">
    <source>
        <dbReference type="EMBL" id="RCV88645.1"/>
    </source>
</evidence>
<evidence type="ECO:0000313" key="3">
    <source>
        <dbReference type="Proteomes" id="UP000252405"/>
    </source>
</evidence>
<protein>
    <submittedName>
        <fullName evidence="2">Uncharacterized protein</fullName>
    </submittedName>
</protein>
<feature type="region of interest" description="Disordered" evidence="1">
    <location>
        <begin position="1"/>
        <end position="34"/>
    </location>
</feature>
<dbReference type="EMBL" id="QPII01000009">
    <property type="protein sequence ID" value="RCV88645.1"/>
    <property type="molecule type" value="Genomic_DNA"/>
</dbReference>
<reference evidence="2 3" key="1">
    <citation type="submission" date="2018-07" db="EMBL/GenBank/DDBJ databases">
        <title>Halomonas montanilacus sp. nov., isolated from Lake Pengyan on Tibetan Plateau.</title>
        <authorList>
            <person name="Lu H."/>
            <person name="Xing P."/>
            <person name="Wu Q."/>
        </authorList>
    </citation>
    <scope>NUCLEOTIDE SEQUENCE [LARGE SCALE GENOMIC DNA]</scope>
    <source>
        <strain evidence="2 3">PYC7W</strain>
    </source>
</reference>
<dbReference type="Proteomes" id="UP000252405">
    <property type="component" value="Unassembled WGS sequence"/>
</dbReference>
<feature type="region of interest" description="Disordered" evidence="1">
    <location>
        <begin position="89"/>
        <end position="108"/>
    </location>
</feature>